<dbReference type="EMBL" id="JAUTXT010000025">
    <property type="protein sequence ID" value="KAK3673392.1"/>
    <property type="molecule type" value="Genomic_DNA"/>
</dbReference>
<comment type="caution">
    <text evidence="1">The sequence shown here is derived from an EMBL/GenBank/DDBJ whole genome shotgun (WGS) entry which is preliminary data.</text>
</comment>
<evidence type="ECO:0000313" key="1">
    <source>
        <dbReference type="EMBL" id="KAK3673392.1"/>
    </source>
</evidence>
<proteinExistence type="predicted"/>
<dbReference type="AlphaFoldDB" id="A0AAE0WKH8"/>
<sequence length="217" mass="24419">MPTSFLSLSAELRITIYDMAIGKVTETWMNTQGEHIRGPAILAATRDNPLGDPTDAASGQQHYHVHNFDFAYMLPIFDSARQQEYLAPKALKVKIHLSVDPDFDMASARVTIEPWLRLCGTHIDVDAYSSRSSYRNRCVYLVKQYGKPPRLPKELSEAFGKKSALEGGDQGSAMLSAVQHCHWAEILRAWLVGCSWYCRRLEEQDGGKKGKVLFTLK</sequence>
<name>A0AAE0WKH8_9PEZI</name>
<gene>
    <name evidence="1" type="ORF">LTR78_006625</name>
</gene>
<keyword evidence="2" id="KW-1185">Reference proteome</keyword>
<evidence type="ECO:0000313" key="2">
    <source>
        <dbReference type="Proteomes" id="UP001274830"/>
    </source>
</evidence>
<protein>
    <submittedName>
        <fullName evidence="1">Uncharacterized protein</fullName>
    </submittedName>
</protein>
<reference evidence="1" key="1">
    <citation type="submission" date="2023-07" db="EMBL/GenBank/DDBJ databases">
        <title>Black Yeasts Isolated from many extreme environments.</title>
        <authorList>
            <person name="Coleine C."/>
            <person name="Stajich J.E."/>
            <person name="Selbmann L."/>
        </authorList>
    </citation>
    <scope>NUCLEOTIDE SEQUENCE</scope>
    <source>
        <strain evidence="1">CCFEE 5485</strain>
    </source>
</reference>
<dbReference type="Proteomes" id="UP001274830">
    <property type="component" value="Unassembled WGS sequence"/>
</dbReference>
<organism evidence="1 2">
    <name type="scientific">Recurvomyces mirabilis</name>
    <dbReference type="NCBI Taxonomy" id="574656"/>
    <lineage>
        <taxon>Eukaryota</taxon>
        <taxon>Fungi</taxon>
        <taxon>Dikarya</taxon>
        <taxon>Ascomycota</taxon>
        <taxon>Pezizomycotina</taxon>
        <taxon>Dothideomycetes</taxon>
        <taxon>Dothideomycetidae</taxon>
        <taxon>Mycosphaerellales</taxon>
        <taxon>Teratosphaeriaceae</taxon>
        <taxon>Recurvomyces</taxon>
    </lineage>
</organism>
<accession>A0AAE0WKH8</accession>